<keyword evidence="4" id="KW-1185">Reference proteome</keyword>
<dbReference type="PANTHER" id="PTHR12847:SF9">
    <property type="entry name" value="NECAP-LIKE PROTEIN CG9132"/>
    <property type="match status" value="1"/>
</dbReference>
<protein>
    <recommendedName>
        <fullName evidence="2">NECAP PHear domain-containing protein</fullName>
    </recommendedName>
</protein>
<dbReference type="FunFam" id="2.30.29.30:FF:000873">
    <property type="entry name" value="Uncharacterized protein"/>
    <property type="match status" value="1"/>
</dbReference>
<accession>A0A8S1K960</accession>
<dbReference type="Proteomes" id="UP000692954">
    <property type="component" value="Unassembled WGS sequence"/>
</dbReference>
<feature type="domain" description="NECAP PHear" evidence="2">
    <location>
        <begin position="3"/>
        <end position="156"/>
    </location>
</feature>
<evidence type="ECO:0000313" key="4">
    <source>
        <dbReference type="Proteomes" id="UP000692954"/>
    </source>
</evidence>
<name>A0A8S1K960_9CILI</name>
<dbReference type="GO" id="GO:0006897">
    <property type="term" value="P:endocytosis"/>
    <property type="evidence" value="ECO:0007669"/>
    <property type="project" value="InterPro"/>
</dbReference>
<organism evidence="3 4">
    <name type="scientific">Paramecium sonneborni</name>
    <dbReference type="NCBI Taxonomy" id="65129"/>
    <lineage>
        <taxon>Eukaryota</taxon>
        <taxon>Sar</taxon>
        <taxon>Alveolata</taxon>
        <taxon>Ciliophora</taxon>
        <taxon>Intramacronucleata</taxon>
        <taxon>Oligohymenophorea</taxon>
        <taxon>Peniculida</taxon>
        <taxon>Parameciidae</taxon>
        <taxon>Paramecium</taxon>
    </lineage>
</organism>
<evidence type="ECO:0000259" key="2">
    <source>
        <dbReference type="Pfam" id="PF07933"/>
    </source>
</evidence>
<feature type="compositionally biased region" description="Low complexity" evidence="1">
    <location>
        <begin position="190"/>
        <end position="205"/>
    </location>
</feature>
<reference evidence="3" key="1">
    <citation type="submission" date="2021-01" db="EMBL/GenBank/DDBJ databases">
        <authorList>
            <consortium name="Genoscope - CEA"/>
            <person name="William W."/>
        </authorList>
    </citation>
    <scope>NUCLEOTIDE SEQUENCE</scope>
</reference>
<dbReference type="InterPro" id="IPR012466">
    <property type="entry name" value="NECAP_PHear"/>
</dbReference>
<proteinExistence type="predicted"/>
<dbReference type="OrthoDB" id="307665at2759"/>
<dbReference type="GO" id="GO:0030125">
    <property type="term" value="C:clathrin vesicle coat"/>
    <property type="evidence" value="ECO:0007669"/>
    <property type="project" value="TreeGrafter"/>
</dbReference>
<gene>
    <name evidence="3" type="ORF">PSON_ATCC_30995.1.T0060314</name>
</gene>
<dbReference type="EMBL" id="CAJJDN010000006">
    <property type="protein sequence ID" value="CAD8052160.1"/>
    <property type="molecule type" value="Genomic_DNA"/>
</dbReference>
<feature type="compositionally biased region" description="Low complexity" evidence="1">
    <location>
        <begin position="218"/>
        <end position="268"/>
    </location>
</feature>
<feature type="region of interest" description="Disordered" evidence="1">
    <location>
        <begin position="159"/>
        <end position="281"/>
    </location>
</feature>
<evidence type="ECO:0000313" key="3">
    <source>
        <dbReference type="EMBL" id="CAD8052160.1"/>
    </source>
</evidence>
<sequence>MSIEYVLLVKQQQVCLFKIPPVSSSKGYYLDDWKEMFWEGGIKLTEKGGQLTLYFIDKNTSAVQTFVNFPDNPYQAIEKTVDSQRGYAIRLVTPTGGHQWVGCVFRDRNDAFDFNEKILKFISDREMERNPEKFKNEFQPQQDFSLKQGQKLQISFGEGNQQKKQTQQKGSSNLSEFKFAPPPDAGDFGQFSQPTQQQQQTQSVQNSWGNFDFNSWNQPIAQQQQQSAFQQVPTQQQFGFGQQQQQQPQQQYNIQAQTFTIQSQPQQQKDLKANEMNLLDL</sequence>
<comment type="caution">
    <text evidence="3">The sequence shown here is derived from an EMBL/GenBank/DDBJ whole genome shotgun (WGS) entry which is preliminary data.</text>
</comment>
<dbReference type="AlphaFoldDB" id="A0A8S1K960"/>
<dbReference type="PANTHER" id="PTHR12847">
    <property type="entry name" value="ATP-BINDING CASSETTE ABC TRANSPORTER-RELATED"/>
    <property type="match status" value="1"/>
</dbReference>
<dbReference type="Pfam" id="PF07933">
    <property type="entry name" value="DUF1681"/>
    <property type="match status" value="1"/>
</dbReference>
<feature type="compositionally biased region" description="Polar residues" evidence="1">
    <location>
        <begin position="206"/>
        <end position="217"/>
    </location>
</feature>
<evidence type="ECO:0000256" key="1">
    <source>
        <dbReference type="SAM" id="MobiDB-lite"/>
    </source>
</evidence>